<feature type="transmembrane region" description="Helical" evidence="2">
    <location>
        <begin position="302"/>
        <end position="322"/>
    </location>
</feature>
<reference evidence="4" key="1">
    <citation type="submission" date="2016-03" db="EMBL/GenBank/DDBJ databases">
        <authorList>
            <person name="Devillers H."/>
        </authorList>
    </citation>
    <scope>NUCLEOTIDE SEQUENCE [LARGE SCALE GENOMIC DNA]</scope>
</reference>
<keyword evidence="4" id="KW-1185">Reference proteome</keyword>
<dbReference type="Proteomes" id="UP000190831">
    <property type="component" value="Chromosome F"/>
</dbReference>
<protein>
    <submittedName>
        <fullName evidence="3">LAFE_0F11584g1_1</fullName>
    </submittedName>
</protein>
<evidence type="ECO:0000313" key="3">
    <source>
        <dbReference type="EMBL" id="SCW02663.1"/>
    </source>
</evidence>
<feature type="compositionally biased region" description="Acidic residues" evidence="1">
    <location>
        <begin position="95"/>
        <end position="119"/>
    </location>
</feature>
<dbReference type="InterPro" id="IPR038872">
    <property type="entry name" value="Put_GTT3"/>
</dbReference>
<dbReference type="EMBL" id="LT598490">
    <property type="protein sequence ID" value="SCW02663.1"/>
    <property type="molecule type" value="Genomic_DNA"/>
</dbReference>
<accession>A0A1G4MFU4</accession>
<dbReference type="PANTHER" id="PTHR41807">
    <property type="entry name" value="GLUTATHIONE TRANSFERASE 3"/>
    <property type="match status" value="1"/>
</dbReference>
<dbReference type="OMA" id="YVNFIRY"/>
<evidence type="ECO:0000256" key="2">
    <source>
        <dbReference type="SAM" id="Phobius"/>
    </source>
</evidence>
<dbReference type="PANTHER" id="PTHR41807:SF1">
    <property type="entry name" value="GLUTATHIONE TRANSFERASE 3"/>
    <property type="match status" value="1"/>
</dbReference>
<organism evidence="3 4">
    <name type="scientific">Lachancea fermentati</name>
    <name type="common">Zygosaccharomyces fermentati</name>
    <dbReference type="NCBI Taxonomy" id="4955"/>
    <lineage>
        <taxon>Eukaryota</taxon>
        <taxon>Fungi</taxon>
        <taxon>Dikarya</taxon>
        <taxon>Ascomycota</taxon>
        <taxon>Saccharomycotina</taxon>
        <taxon>Saccharomycetes</taxon>
        <taxon>Saccharomycetales</taxon>
        <taxon>Saccharomycetaceae</taxon>
        <taxon>Lachancea</taxon>
    </lineage>
</organism>
<dbReference type="AlphaFoldDB" id="A0A1G4MFU4"/>
<keyword evidence="2" id="KW-1133">Transmembrane helix</keyword>
<keyword evidence="2" id="KW-0472">Membrane</keyword>
<sequence>MSLKKWKKIELLDLADKLDVHVAHSSTKAKIADAIDAHLSALETPLDLQEFPELAAYYEAASASESGDDVERGELGAVTRAGAAGDSEGGSDVTVDGDGDGDVTADGGDDDEDVSDADADADAKPAWFSKLDFATVAPASSGFAFKFHEFLHDVRARAREANEAVQDALSTIPAVDALFMAVELYVYVVAPRVAVARTAPYVAVAAGWRELLALLAFWSAWSLAVPAFVAYYVNFIRYDLPDVAVDPMVFHVTKALLALLLTQWQPSFADEASYTVKEVAGTASALDAVAHWFRFALVEWRLQLGLTPFVMATAGAALCLYVL</sequence>
<name>A0A1G4MFU4_LACFM</name>
<keyword evidence="2" id="KW-0812">Transmembrane</keyword>
<dbReference type="GO" id="GO:0016020">
    <property type="term" value="C:membrane"/>
    <property type="evidence" value="ECO:0007669"/>
    <property type="project" value="TreeGrafter"/>
</dbReference>
<gene>
    <name evidence="3" type="ORF">LAFE_0F11584G</name>
</gene>
<proteinExistence type="predicted"/>
<feature type="compositionally biased region" description="Low complexity" evidence="1">
    <location>
        <begin position="81"/>
        <end position="94"/>
    </location>
</feature>
<evidence type="ECO:0000313" key="4">
    <source>
        <dbReference type="Proteomes" id="UP000190831"/>
    </source>
</evidence>
<evidence type="ECO:0000256" key="1">
    <source>
        <dbReference type="SAM" id="MobiDB-lite"/>
    </source>
</evidence>
<dbReference type="OrthoDB" id="4034134at2759"/>
<feature type="transmembrane region" description="Helical" evidence="2">
    <location>
        <begin position="211"/>
        <end position="233"/>
    </location>
</feature>
<feature type="region of interest" description="Disordered" evidence="1">
    <location>
        <begin position="80"/>
        <end position="119"/>
    </location>
</feature>
<dbReference type="STRING" id="4955.A0A1G4MFU4"/>